<evidence type="ECO:0000313" key="1">
    <source>
        <dbReference type="EMBL" id="KAF2202837.1"/>
    </source>
</evidence>
<proteinExistence type="predicted"/>
<evidence type="ECO:0000313" key="2">
    <source>
        <dbReference type="Proteomes" id="UP000799536"/>
    </source>
</evidence>
<protein>
    <submittedName>
        <fullName evidence="1">Uncharacterized protein</fullName>
    </submittedName>
</protein>
<gene>
    <name evidence="1" type="ORF">GQ43DRAFT_430402</name>
</gene>
<keyword evidence="2" id="KW-1185">Reference proteome</keyword>
<reference evidence="1" key="1">
    <citation type="journal article" date="2020" name="Stud. Mycol.">
        <title>101 Dothideomycetes genomes: a test case for predicting lifestyles and emergence of pathogens.</title>
        <authorList>
            <person name="Haridas S."/>
            <person name="Albert R."/>
            <person name="Binder M."/>
            <person name="Bloem J."/>
            <person name="Labutti K."/>
            <person name="Salamov A."/>
            <person name="Andreopoulos B."/>
            <person name="Baker S."/>
            <person name="Barry K."/>
            <person name="Bills G."/>
            <person name="Bluhm B."/>
            <person name="Cannon C."/>
            <person name="Castanera R."/>
            <person name="Culley D."/>
            <person name="Daum C."/>
            <person name="Ezra D."/>
            <person name="Gonzalez J."/>
            <person name="Henrissat B."/>
            <person name="Kuo A."/>
            <person name="Liang C."/>
            <person name="Lipzen A."/>
            <person name="Lutzoni F."/>
            <person name="Magnuson J."/>
            <person name="Mondo S."/>
            <person name="Nolan M."/>
            <person name="Ohm R."/>
            <person name="Pangilinan J."/>
            <person name="Park H.-J."/>
            <person name="Ramirez L."/>
            <person name="Alfaro M."/>
            <person name="Sun H."/>
            <person name="Tritt A."/>
            <person name="Yoshinaga Y."/>
            <person name="Zwiers L.-H."/>
            <person name="Turgeon B."/>
            <person name="Goodwin S."/>
            <person name="Spatafora J."/>
            <person name="Crous P."/>
            <person name="Grigoriev I."/>
        </authorList>
    </citation>
    <scope>NUCLEOTIDE SEQUENCE</scope>
    <source>
        <strain evidence="1">ATCC 74209</strain>
    </source>
</reference>
<dbReference type="Proteomes" id="UP000799536">
    <property type="component" value="Unassembled WGS sequence"/>
</dbReference>
<organism evidence="1 2">
    <name type="scientific">Delitschia confertaspora ATCC 74209</name>
    <dbReference type="NCBI Taxonomy" id="1513339"/>
    <lineage>
        <taxon>Eukaryota</taxon>
        <taxon>Fungi</taxon>
        <taxon>Dikarya</taxon>
        <taxon>Ascomycota</taxon>
        <taxon>Pezizomycotina</taxon>
        <taxon>Dothideomycetes</taxon>
        <taxon>Pleosporomycetidae</taxon>
        <taxon>Pleosporales</taxon>
        <taxon>Delitschiaceae</taxon>
        <taxon>Delitschia</taxon>
    </lineage>
</organism>
<dbReference type="AlphaFoldDB" id="A0A9P4MU92"/>
<comment type="caution">
    <text evidence="1">The sequence shown here is derived from an EMBL/GenBank/DDBJ whole genome shotgun (WGS) entry which is preliminary data.</text>
</comment>
<accession>A0A9P4MU92</accession>
<name>A0A9P4MU92_9PLEO</name>
<dbReference type="EMBL" id="ML993922">
    <property type="protein sequence ID" value="KAF2202837.1"/>
    <property type="molecule type" value="Genomic_DNA"/>
</dbReference>
<sequence>MIRVRGKAQQPPSHQWKKNLHRVVKGGITGGHVRAPGWGGACFQIPRSWLGGRVWTLPISFVIDALFFSGSSGGRINDCLSYNWIQLDAPFWSHNQYHGFLKHAEELGVAVANYINELFFQPLPLGIRVPLRRPLQVCAEWTEEVHDGRTL</sequence>